<feature type="transmembrane region" description="Helical" evidence="1">
    <location>
        <begin position="6"/>
        <end position="27"/>
    </location>
</feature>
<keyword evidence="3" id="KW-1185">Reference proteome</keyword>
<name>A0A084ZLS8_9ENTR</name>
<accession>A0A084ZLS8</accession>
<dbReference type="EMBL" id="JMTB01000125">
    <property type="protein sequence ID" value="KFB98422.1"/>
    <property type="molecule type" value="Genomic_DNA"/>
</dbReference>
<sequence>MIAYIPYYPLVVFLSIVWIILMFYLFVKFFGKWTYFDFFGK</sequence>
<dbReference type="Proteomes" id="UP000028630">
    <property type="component" value="Unassembled WGS sequence"/>
</dbReference>
<reference evidence="3" key="1">
    <citation type="submission" date="2014-05" db="EMBL/GenBank/DDBJ databases">
        <title>ATOL: Assembling a taxonomically balanced genome-scale reconstruction of the evolutionary history of the Enterobacteriaceae.</title>
        <authorList>
            <person name="Plunkett G. III"/>
            <person name="Neeno-Eckwall E.C."/>
            <person name="Glasner J.D."/>
            <person name="Perna N.T."/>
        </authorList>
    </citation>
    <scope>NUCLEOTIDE SEQUENCE [LARGE SCALE GENOMIC DNA]</scope>
    <source>
        <strain evidence="3">ATCC 49490</strain>
    </source>
</reference>
<dbReference type="AlphaFoldDB" id="A0A084ZLS8"/>
<proteinExistence type="predicted"/>
<keyword evidence="1" id="KW-0472">Membrane</keyword>
<organism evidence="2 3">
    <name type="scientific">Trabulsiella guamensis ATCC 49490</name>
    <dbReference type="NCBI Taxonomy" id="1005994"/>
    <lineage>
        <taxon>Bacteria</taxon>
        <taxon>Pseudomonadati</taxon>
        <taxon>Pseudomonadota</taxon>
        <taxon>Gammaproteobacteria</taxon>
        <taxon>Enterobacterales</taxon>
        <taxon>Enterobacteriaceae</taxon>
        <taxon>Trabulsiella</taxon>
    </lineage>
</organism>
<protein>
    <submittedName>
        <fullName evidence="2">Uncharacterized protein</fullName>
    </submittedName>
</protein>
<evidence type="ECO:0000313" key="3">
    <source>
        <dbReference type="Proteomes" id="UP000028630"/>
    </source>
</evidence>
<keyword evidence="1" id="KW-1133">Transmembrane helix</keyword>
<keyword evidence="1" id="KW-0812">Transmembrane</keyword>
<evidence type="ECO:0000313" key="2">
    <source>
        <dbReference type="EMBL" id="KFB98422.1"/>
    </source>
</evidence>
<comment type="caution">
    <text evidence="2">The sequence shown here is derived from an EMBL/GenBank/DDBJ whole genome shotgun (WGS) entry which is preliminary data.</text>
</comment>
<gene>
    <name evidence="2" type="ORF">GTGU_04494</name>
</gene>
<evidence type="ECO:0000256" key="1">
    <source>
        <dbReference type="SAM" id="Phobius"/>
    </source>
</evidence>